<evidence type="ECO:0000256" key="1">
    <source>
        <dbReference type="SAM" id="MobiDB-lite"/>
    </source>
</evidence>
<reference evidence="3 4" key="1">
    <citation type="submission" date="2018-06" db="EMBL/GenBank/DDBJ databases">
        <title>Comparative genomics reveals the genomic features of Rhizophagus irregularis, R. cerebriforme, R. diaphanum and Gigaspora rosea, and their symbiotic lifestyle signature.</title>
        <authorList>
            <person name="Morin E."/>
            <person name="San Clemente H."/>
            <person name="Chen E.C.H."/>
            <person name="De La Providencia I."/>
            <person name="Hainaut M."/>
            <person name="Kuo A."/>
            <person name="Kohler A."/>
            <person name="Murat C."/>
            <person name="Tang N."/>
            <person name="Roy S."/>
            <person name="Loubradou J."/>
            <person name="Henrissat B."/>
            <person name="Grigoriev I.V."/>
            <person name="Corradi N."/>
            <person name="Roux C."/>
            <person name="Martin F.M."/>
        </authorList>
    </citation>
    <scope>NUCLEOTIDE SEQUENCE [LARGE SCALE GENOMIC DNA]</scope>
    <source>
        <strain evidence="3 4">DAOM 194757</strain>
    </source>
</reference>
<feature type="region of interest" description="Disordered" evidence="1">
    <location>
        <begin position="823"/>
        <end position="852"/>
    </location>
</feature>
<proteinExistence type="predicted"/>
<dbReference type="AlphaFoldDB" id="A0A397TTG9"/>
<dbReference type="Gene3D" id="3.90.79.10">
    <property type="entry name" value="Nucleoside Triphosphate Pyrophosphohydrolase"/>
    <property type="match status" value="1"/>
</dbReference>
<dbReference type="PROSITE" id="PS51462">
    <property type="entry name" value="NUDIX"/>
    <property type="match status" value="1"/>
</dbReference>
<protein>
    <recommendedName>
        <fullName evidence="2">Nudix hydrolase domain-containing protein</fullName>
    </recommendedName>
</protein>
<dbReference type="PANTHER" id="PTHR10513">
    <property type="entry name" value="DEOXYNUCLEOSIDE KINASE"/>
    <property type="match status" value="1"/>
</dbReference>
<evidence type="ECO:0000313" key="4">
    <source>
        <dbReference type="Proteomes" id="UP000266673"/>
    </source>
</evidence>
<dbReference type="OrthoDB" id="2463902at2759"/>
<evidence type="ECO:0000259" key="2">
    <source>
        <dbReference type="PROSITE" id="PS51462"/>
    </source>
</evidence>
<dbReference type="Pfam" id="PF00293">
    <property type="entry name" value="NUDIX"/>
    <property type="match status" value="1"/>
</dbReference>
<dbReference type="GO" id="GO:0019136">
    <property type="term" value="F:deoxynucleoside kinase activity"/>
    <property type="evidence" value="ECO:0007669"/>
    <property type="project" value="TreeGrafter"/>
</dbReference>
<feature type="compositionally biased region" description="Pro residues" evidence="1">
    <location>
        <begin position="830"/>
        <end position="839"/>
    </location>
</feature>
<comment type="caution">
    <text evidence="3">The sequence shown here is derived from an EMBL/GenBank/DDBJ whole genome shotgun (WGS) entry which is preliminary data.</text>
</comment>
<accession>A0A397TTG9</accession>
<dbReference type="SUPFAM" id="SSF55811">
    <property type="entry name" value="Nudix"/>
    <property type="match status" value="1"/>
</dbReference>
<dbReference type="InterPro" id="IPR000086">
    <property type="entry name" value="NUDIX_hydrolase_dom"/>
</dbReference>
<dbReference type="InterPro" id="IPR027417">
    <property type="entry name" value="P-loop_NTPase"/>
</dbReference>
<name>A0A397TTG9_9GLOM</name>
<dbReference type="PANTHER" id="PTHR10513:SF35">
    <property type="entry name" value="DEOXYADENOSINE KINASE"/>
    <property type="match status" value="1"/>
</dbReference>
<feature type="domain" description="Nudix hydrolase" evidence="2">
    <location>
        <begin position="522"/>
        <end position="677"/>
    </location>
</feature>
<dbReference type="GO" id="GO:0005737">
    <property type="term" value="C:cytoplasm"/>
    <property type="evidence" value="ECO:0007669"/>
    <property type="project" value="TreeGrafter"/>
</dbReference>
<dbReference type="Gene3D" id="3.40.50.300">
    <property type="entry name" value="P-loop containing nucleotide triphosphate hydrolases"/>
    <property type="match status" value="1"/>
</dbReference>
<dbReference type="Proteomes" id="UP000266673">
    <property type="component" value="Unassembled WGS sequence"/>
</dbReference>
<gene>
    <name evidence="3" type="ORF">C2G38_2231248</name>
</gene>
<dbReference type="EMBL" id="QKWP01003197">
    <property type="protein sequence ID" value="RIB01310.1"/>
    <property type="molecule type" value="Genomic_DNA"/>
</dbReference>
<dbReference type="Pfam" id="PF01712">
    <property type="entry name" value="dNK"/>
    <property type="match status" value="1"/>
</dbReference>
<dbReference type="SUPFAM" id="SSF52540">
    <property type="entry name" value="P-loop containing nucleoside triphosphate hydrolases"/>
    <property type="match status" value="1"/>
</dbReference>
<sequence length="852" mass="101103">MGEIEQREIMAKLAEAETYCKNDKTKQKIHIQSERKNKTNTIRTRCNWKSYIPTYDKYNIPRDPQFKKENEAVGIPISPTDNDDIYDDERLSQMSKRNNQIPKTTSPQKNPIIKALGNAYKTGKSLIPWGRRSSVQRSRPTTPSRLNPDWKQENERLYTPINYDESPNYYNRKHSRSSTPEIPKSFRREILDEIEDISNNKHRTIVQCVEENLFVKIAASKMQELQPEQYTKWKEHMDQKIQYYYNQNLKENQQHFSLKNILTNQIKKGYDNLHEMLNHDTLKLNFIVIDGAIAVGKTTSCQWLKEWLQKLGQTVILREEITLQHKDLLKMFYKDPERYNFALQLIIINKWNMMYQQLHRLQLEEKIPDNTYIIEDRTVYSTQFFTAENIKDEFEIAKLQQMLEHSTFNLLPNKLNYTIFCEPGIEQMIKWFKQREIEGNKGTDKDIPKDYLIQIYNRYLKMIKQVHPQYIRIDNKIPNLEHMFRTLFIHEMHETEGYNQEKIYQLQEYWDEYLEPKLAKIPTKSYTVLIPFTKKDQKWQILTAQRLDVTIYPNQYETMGGSIEETDKGIFTAAIRECEEETGYTPEEIRMQLILNHQYLSINKNGTQTFVKGIHDIAQVEKRIQIFTFIYYVYPKEYEKFTNKEPEKASPRKWMTLEEVQHELFTPTIHYYKEEIFDKHIPAYWEEFTLKRRVCTKGTHSAIQQIVKAQNINVTVPVITVTQTPTNVPSPTTIITTQTVIQSPSTNYFNDANAVNTLVAELVTIAISTIKKKPQYNYQYRTPTLPKQPINNLPAIPYVRPPVNLQRLPHQVIIDQDVQHRLNQGYKPPNLAPPRPPLKPLELKKYIPKRRK</sequence>
<dbReference type="InterPro" id="IPR031314">
    <property type="entry name" value="DNK_dom"/>
</dbReference>
<evidence type="ECO:0000313" key="3">
    <source>
        <dbReference type="EMBL" id="RIB01310.1"/>
    </source>
</evidence>
<dbReference type="InterPro" id="IPR050566">
    <property type="entry name" value="Deoxyribonucleoside_kinase"/>
</dbReference>
<keyword evidence="4" id="KW-1185">Reference proteome</keyword>
<dbReference type="InterPro" id="IPR015797">
    <property type="entry name" value="NUDIX_hydrolase-like_dom_sf"/>
</dbReference>
<organism evidence="3 4">
    <name type="scientific">Gigaspora rosea</name>
    <dbReference type="NCBI Taxonomy" id="44941"/>
    <lineage>
        <taxon>Eukaryota</taxon>
        <taxon>Fungi</taxon>
        <taxon>Fungi incertae sedis</taxon>
        <taxon>Mucoromycota</taxon>
        <taxon>Glomeromycotina</taxon>
        <taxon>Glomeromycetes</taxon>
        <taxon>Diversisporales</taxon>
        <taxon>Gigasporaceae</taxon>
        <taxon>Gigaspora</taxon>
    </lineage>
</organism>